<proteinExistence type="predicted"/>
<evidence type="ECO:0000313" key="2">
    <source>
        <dbReference type="Proteomes" id="UP000054359"/>
    </source>
</evidence>
<sequence>MCKVSFTDSLYLTKMATEQTTEEVKRYRYHDIHKAFTPRGYQ</sequence>
<feature type="non-terminal residue" evidence="1">
    <location>
        <position position="42"/>
    </location>
</feature>
<protein>
    <submittedName>
        <fullName evidence="1">Uncharacterized protein</fullName>
    </submittedName>
</protein>
<reference evidence="1 2" key="1">
    <citation type="submission" date="2013-11" db="EMBL/GenBank/DDBJ databases">
        <title>Genome sequencing of Stegodyphus mimosarum.</title>
        <authorList>
            <person name="Bechsgaard J."/>
        </authorList>
    </citation>
    <scope>NUCLEOTIDE SEQUENCE [LARGE SCALE GENOMIC DNA]</scope>
</reference>
<organism evidence="1 2">
    <name type="scientific">Stegodyphus mimosarum</name>
    <name type="common">African social velvet spider</name>
    <dbReference type="NCBI Taxonomy" id="407821"/>
    <lineage>
        <taxon>Eukaryota</taxon>
        <taxon>Metazoa</taxon>
        <taxon>Ecdysozoa</taxon>
        <taxon>Arthropoda</taxon>
        <taxon>Chelicerata</taxon>
        <taxon>Arachnida</taxon>
        <taxon>Araneae</taxon>
        <taxon>Araneomorphae</taxon>
        <taxon>Entelegynae</taxon>
        <taxon>Eresoidea</taxon>
        <taxon>Eresidae</taxon>
        <taxon>Stegodyphus</taxon>
    </lineage>
</organism>
<name>A0A087UAD8_STEMI</name>
<dbReference type="EMBL" id="KK118980">
    <property type="protein sequence ID" value="KFM74327.1"/>
    <property type="molecule type" value="Genomic_DNA"/>
</dbReference>
<accession>A0A087UAD8</accession>
<keyword evidence="2" id="KW-1185">Reference proteome</keyword>
<gene>
    <name evidence="1" type="ORF">X975_08218</name>
</gene>
<dbReference type="AlphaFoldDB" id="A0A087UAD8"/>
<evidence type="ECO:0000313" key="1">
    <source>
        <dbReference type="EMBL" id="KFM74327.1"/>
    </source>
</evidence>
<dbReference type="Proteomes" id="UP000054359">
    <property type="component" value="Unassembled WGS sequence"/>
</dbReference>